<evidence type="ECO:0000256" key="1">
    <source>
        <dbReference type="SAM" id="MobiDB-lite"/>
    </source>
</evidence>
<protein>
    <recommendedName>
        <fullName evidence="4">Cobalamin biosynthesis protein CbiX</fullName>
    </recommendedName>
</protein>
<accession>A0ABP5EYL2</accession>
<proteinExistence type="predicted"/>
<name>A0ABP5EYL2_9ACTN</name>
<feature type="region of interest" description="Disordered" evidence="1">
    <location>
        <begin position="267"/>
        <end position="288"/>
    </location>
</feature>
<sequence>MASERSGDGDDRAVAERLDAERPETVLPEAAPPEPVQATVIIVGGHEGGGDVELEPLAEHGPLLRSAPGKPLDEAVHQALENSAQPVCVVPMTLGRDPQLVADTARALTWLTGGVHAGRVMLAEPFGDATLLTGWLRVAVSRAAGELGATDLAVLLTANAANRFDDAELFRIAHLVKAQADVPWVEVAFHGGDPDVTEGAERCAQLGARRIVAIPAGFGPALEAPVAEVVDSGRLLSPATISGMLATRVAAAMLRLGRGDDGIAAGLDANHDHGHSGDPWQESVSDAS</sequence>
<gene>
    <name evidence="2" type="ORF">GCM10009839_02740</name>
</gene>
<dbReference type="EMBL" id="BAAAQN010000001">
    <property type="protein sequence ID" value="GAA2011922.1"/>
    <property type="molecule type" value="Genomic_DNA"/>
</dbReference>
<feature type="compositionally biased region" description="Basic and acidic residues" evidence="1">
    <location>
        <begin position="1"/>
        <end position="24"/>
    </location>
</feature>
<keyword evidence="3" id="KW-1185">Reference proteome</keyword>
<feature type="region of interest" description="Disordered" evidence="1">
    <location>
        <begin position="1"/>
        <end position="32"/>
    </location>
</feature>
<evidence type="ECO:0000313" key="3">
    <source>
        <dbReference type="Proteomes" id="UP001500751"/>
    </source>
</evidence>
<reference evidence="3" key="1">
    <citation type="journal article" date="2019" name="Int. J. Syst. Evol. Microbiol.">
        <title>The Global Catalogue of Microorganisms (GCM) 10K type strain sequencing project: providing services to taxonomists for standard genome sequencing and annotation.</title>
        <authorList>
            <consortium name="The Broad Institute Genomics Platform"/>
            <consortium name="The Broad Institute Genome Sequencing Center for Infectious Disease"/>
            <person name="Wu L."/>
            <person name="Ma J."/>
        </authorList>
    </citation>
    <scope>NUCLEOTIDE SEQUENCE [LARGE SCALE GENOMIC DNA]</scope>
    <source>
        <strain evidence="3">JCM 16014</strain>
    </source>
</reference>
<evidence type="ECO:0008006" key="4">
    <source>
        <dbReference type="Google" id="ProtNLM"/>
    </source>
</evidence>
<comment type="caution">
    <text evidence="2">The sequence shown here is derived from an EMBL/GenBank/DDBJ whole genome shotgun (WGS) entry which is preliminary data.</text>
</comment>
<evidence type="ECO:0000313" key="2">
    <source>
        <dbReference type="EMBL" id="GAA2011922.1"/>
    </source>
</evidence>
<dbReference type="SUPFAM" id="SSF53800">
    <property type="entry name" value="Chelatase"/>
    <property type="match status" value="1"/>
</dbReference>
<dbReference type="Proteomes" id="UP001500751">
    <property type="component" value="Unassembled WGS sequence"/>
</dbReference>
<organism evidence="2 3">
    <name type="scientific">Catenulispora yoronensis</name>
    <dbReference type="NCBI Taxonomy" id="450799"/>
    <lineage>
        <taxon>Bacteria</taxon>
        <taxon>Bacillati</taxon>
        <taxon>Actinomycetota</taxon>
        <taxon>Actinomycetes</taxon>
        <taxon>Catenulisporales</taxon>
        <taxon>Catenulisporaceae</taxon>
        <taxon>Catenulispora</taxon>
    </lineage>
</organism>